<dbReference type="SUPFAM" id="SSF54060">
    <property type="entry name" value="His-Me finger endonucleases"/>
    <property type="match status" value="1"/>
</dbReference>
<dbReference type="Gene3D" id="3.90.75.20">
    <property type="match status" value="1"/>
</dbReference>
<sequence>MTLLIEQWKPVVGYEGLYEISNTGRIRGLVAGIMIQQLLRRRGYLTVSLSKNDNRSHCNVHVLVAEAFVAGPPGLTQVIHEDGWRTNNRPSNLVRLTEQEARDRQKTERREYSRLYYHANRERIISLAVPRVEKRKAGQRRYYQQNKEAVQAAVKIYRQENKEKFNANARRKRAESPDFSEKERGWSKSDIQQTLIIVCGGSLAAPSTAPRLLGSRCMPIILT</sequence>
<accession>A0A2Z3H0E6</accession>
<dbReference type="InterPro" id="IPR044925">
    <property type="entry name" value="His-Me_finger_sf"/>
</dbReference>
<evidence type="ECO:0008006" key="6">
    <source>
        <dbReference type="Google" id="ProtNLM"/>
    </source>
</evidence>
<feature type="region of interest" description="Disordered" evidence="1">
    <location>
        <begin position="165"/>
        <end position="186"/>
    </location>
</feature>
<evidence type="ECO:0000259" key="2">
    <source>
        <dbReference type="Pfam" id="PF07463"/>
    </source>
</evidence>
<reference evidence="4 5" key="1">
    <citation type="submission" date="2018-01" db="EMBL/GenBank/DDBJ databases">
        <title>G. obscuriglobus.</title>
        <authorList>
            <person name="Franke J."/>
            <person name="Blomberg W."/>
            <person name="Selmecki A."/>
        </authorList>
    </citation>
    <scope>NUCLEOTIDE SEQUENCE [LARGE SCALE GENOMIC DNA]</scope>
    <source>
        <strain evidence="4 5">DSM 5831</strain>
    </source>
</reference>
<gene>
    <name evidence="4" type="ORF">C1280_08545</name>
</gene>
<feature type="domain" description="HNH nuclease" evidence="3">
    <location>
        <begin position="60"/>
        <end position="101"/>
    </location>
</feature>
<dbReference type="Proteomes" id="UP000245802">
    <property type="component" value="Chromosome"/>
</dbReference>
<feature type="domain" description="NUMOD4" evidence="2">
    <location>
        <begin position="6"/>
        <end position="50"/>
    </location>
</feature>
<dbReference type="Pfam" id="PF13392">
    <property type="entry name" value="HNH_3"/>
    <property type="match status" value="1"/>
</dbReference>
<dbReference type="Pfam" id="PF07463">
    <property type="entry name" value="NUMOD4"/>
    <property type="match status" value="1"/>
</dbReference>
<dbReference type="EMBL" id="CP025958">
    <property type="protein sequence ID" value="AWM37066.1"/>
    <property type="molecule type" value="Genomic_DNA"/>
</dbReference>
<organism evidence="4 5">
    <name type="scientific">Gemmata obscuriglobus</name>
    <dbReference type="NCBI Taxonomy" id="114"/>
    <lineage>
        <taxon>Bacteria</taxon>
        <taxon>Pseudomonadati</taxon>
        <taxon>Planctomycetota</taxon>
        <taxon>Planctomycetia</taxon>
        <taxon>Gemmatales</taxon>
        <taxon>Gemmataceae</taxon>
        <taxon>Gemmata</taxon>
    </lineage>
</organism>
<dbReference type="KEGG" id="gog:C1280_08545"/>
<protein>
    <recommendedName>
        <fullName evidence="6">HNH nuclease domain-containing protein</fullName>
    </recommendedName>
</protein>
<keyword evidence="5" id="KW-1185">Reference proteome</keyword>
<evidence type="ECO:0000256" key="1">
    <source>
        <dbReference type="SAM" id="MobiDB-lite"/>
    </source>
</evidence>
<dbReference type="InterPro" id="IPR003615">
    <property type="entry name" value="HNH_nuc"/>
</dbReference>
<proteinExistence type="predicted"/>
<name>A0A2Z3H0E6_9BACT</name>
<dbReference type="OrthoDB" id="289646at2"/>
<feature type="compositionally biased region" description="Basic and acidic residues" evidence="1">
    <location>
        <begin position="174"/>
        <end position="186"/>
    </location>
</feature>
<evidence type="ECO:0000313" key="5">
    <source>
        <dbReference type="Proteomes" id="UP000245802"/>
    </source>
</evidence>
<dbReference type="AlphaFoldDB" id="A0A2Z3H0E6"/>
<dbReference type="GO" id="GO:0016788">
    <property type="term" value="F:hydrolase activity, acting on ester bonds"/>
    <property type="evidence" value="ECO:0007669"/>
    <property type="project" value="InterPro"/>
</dbReference>
<evidence type="ECO:0000259" key="3">
    <source>
        <dbReference type="Pfam" id="PF13392"/>
    </source>
</evidence>
<dbReference type="InterPro" id="IPR010902">
    <property type="entry name" value="NUMOD4"/>
</dbReference>
<dbReference type="RefSeq" id="WP_010033465.1">
    <property type="nucleotide sequence ID" value="NZ_CP025958.1"/>
</dbReference>
<evidence type="ECO:0000313" key="4">
    <source>
        <dbReference type="EMBL" id="AWM37066.1"/>
    </source>
</evidence>